<evidence type="ECO:0000259" key="1">
    <source>
        <dbReference type="Pfam" id="PF20243"/>
    </source>
</evidence>
<organism evidence="2 3">
    <name type="scientific">Brumimicrobium aurantiacum</name>
    <dbReference type="NCBI Taxonomy" id="1737063"/>
    <lineage>
        <taxon>Bacteria</taxon>
        <taxon>Pseudomonadati</taxon>
        <taxon>Bacteroidota</taxon>
        <taxon>Flavobacteriia</taxon>
        <taxon>Flavobacteriales</taxon>
        <taxon>Crocinitomicaceae</taxon>
        <taxon>Brumimicrobium</taxon>
    </lineage>
</organism>
<dbReference type="Pfam" id="PF20243">
    <property type="entry name" value="MbnP"/>
    <property type="match status" value="1"/>
</dbReference>
<feature type="domain" description="Copper-binding protein MbnP-like" evidence="1">
    <location>
        <begin position="39"/>
        <end position="226"/>
    </location>
</feature>
<dbReference type="RefSeq" id="WP_116879319.1">
    <property type="nucleotide sequence ID" value="NZ_QURB01000001.1"/>
</dbReference>
<dbReference type="Proteomes" id="UP000257127">
    <property type="component" value="Unassembled WGS sequence"/>
</dbReference>
<dbReference type="PROSITE" id="PS51257">
    <property type="entry name" value="PROKAR_LIPOPROTEIN"/>
    <property type="match status" value="1"/>
</dbReference>
<evidence type="ECO:0000313" key="2">
    <source>
        <dbReference type="EMBL" id="RFC55482.1"/>
    </source>
</evidence>
<comment type="caution">
    <text evidence="2">The sequence shown here is derived from an EMBL/GenBank/DDBJ whole genome shotgun (WGS) entry which is preliminary data.</text>
</comment>
<keyword evidence="3" id="KW-1185">Reference proteome</keyword>
<proteinExistence type="predicted"/>
<dbReference type="EMBL" id="QURB01000001">
    <property type="protein sequence ID" value="RFC55482.1"/>
    <property type="molecule type" value="Genomic_DNA"/>
</dbReference>
<sequence>MIKTTATFILTSLLFLSFGCNNKQPHEVDPETIDLKSRVNIVPHYQGNDISFNDSYTTQEGYTIRFSKINMIMTNFKNDGKQLFESAVYKFEKDNRLLWEGVGNYSDFDGVNANIGVDSTQNHEDPSARTSDDPLNILNAGDMHWGWNTGYIFIMIEGQADTSALQDGSGMTNFSYHIGRDEYLRSFSLTDLNWSKVNSNLFETNIRIDLYKFFDGEIRNIDIKTERTSHSTPAQSALSQKVIDNFVGAISK</sequence>
<evidence type="ECO:0000313" key="3">
    <source>
        <dbReference type="Proteomes" id="UP000257127"/>
    </source>
</evidence>
<gene>
    <name evidence="2" type="ORF">DXU93_00680</name>
</gene>
<reference evidence="2 3" key="1">
    <citation type="submission" date="2018-08" db="EMBL/GenBank/DDBJ databases">
        <title>The draft genome squence of Brumimicrobium sp. N62.</title>
        <authorList>
            <person name="Du Z.-J."/>
            <person name="Luo H.-R."/>
        </authorList>
    </citation>
    <scope>NUCLEOTIDE SEQUENCE [LARGE SCALE GENOMIC DNA]</scope>
    <source>
        <strain evidence="2 3">N62</strain>
    </source>
</reference>
<dbReference type="OrthoDB" id="1422031at2"/>
<protein>
    <recommendedName>
        <fullName evidence="1">Copper-binding protein MbnP-like domain-containing protein</fullName>
    </recommendedName>
</protein>
<accession>A0A3E1F0X8</accession>
<dbReference type="InterPro" id="IPR046863">
    <property type="entry name" value="MbnP-like_dom"/>
</dbReference>
<dbReference type="AlphaFoldDB" id="A0A3E1F0X8"/>
<name>A0A3E1F0X8_9FLAO</name>